<evidence type="ECO:0000256" key="10">
    <source>
        <dbReference type="PIRSR" id="PIRSR006621-2"/>
    </source>
</evidence>
<keyword evidence="8" id="KW-0560">Oxidoreductase</keyword>
<evidence type="ECO:0000256" key="4">
    <source>
        <dbReference type="ARBA" id="ARBA00022643"/>
    </source>
</evidence>
<feature type="binding site" evidence="10">
    <location>
        <position position="165"/>
    </location>
    <ligand>
        <name>FMN</name>
        <dbReference type="ChEBI" id="CHEBI:58210"/>
    </ligand>
</feature>
<dbReference type="InterPro" id="IPR001269">
    <property type="entry name" value="DUS_fam"/>
</dbReference>
<feature type="binding site" evidence="10">
    <location>
        <begin position="205"/>
        <end position="207"/>
    </location>
    <ligand>
        <name>FMN</name>
        <dbReference type="ChEBI" id="CHEBI:58210"/>
    </ligand>
</feature>
<accession>A0A930Y296</accession>
<keyword evidence="7" id="KW-0694">RNA-binding</keyword>
<evidence type="ECO:0000259" key="11">
    <source>
        <dbReference type="Pfam" id="PF01207"/>
    </source>
</evidence>
<dbReference type="SUPFAM" id="SSF51395">
    <property type="entry name" value="FMN-linked oxidoreductases"/>
    <property type="match status" value="1"/>
</dbReference>
<dbReference type="CDD" id="cd02801">
    <property type="entry name" value="DUS_like_FMN"/>
    <property type="match status" value="1"/>
</dbReference>
<evidence type="ECO:0000256" key="8">
    <source>
        <dbReference type="ARBA" id="ARBA00023002"/>
    </source>
</evidence>
<feature type="active site" description="Proton donor" evidence="9">
    <location>
        <position position="94"/>
    </location>
</feature>
<dbReference type="Proteomes" id="UP000604381">
    <property type="component" value="Unassembled WGS sequence"/>
</dbReference>
<dbReference type="AlphaFoldDB" id="A0A930Y296"/>
<comment type="cofactor">
    <cofactor evidence="1 10">
        <name>FMN</name>
        <dbReference type="ChEBI" id="CHEBI:58210"/>
    </cofactor>
</comment>
<evidence type="ECO:0000256" key="9">
    <source>
        <dbReference type="PIRSR" id="PIRSR006621-1"/>
    </source>
</evidence>
<evidence type="ECO:0000256" key="7">
    <source>
        <dbReference type="ARBA" id="ARBA00022884"/>
    </source>
</evidence>
<gene>
    <name evidence="12" type="ORF">ISN26_00985</name>
</gene>
<dbReference type="GO" id="GO:0017150">
    <property type="term" value="F:tRNA dihydrouridine synthase activity"/>
    <property type="evidence" value="ECO:0007669"/>
    <property type="project" value="InterPro"/>
</dbReference>
<dbReference type="Gene3D" id="3.20.20.70">
    <property type="entry name" value="Aldolase class I"/>
    <property type="match status" value="1"/>
</dbReference>
<dbReference type="Pfam" id="PF01207">
    <property type="entry name" value="Dus"/>
    <property type="match status" value="1"/>
</dbReference>
<evidence type="ECO:0000256" key="2">
    <source>
        <dbReference type="ARBA" id="ARBA00022555"/>
    </source>
</evidence>
<feature type="domain" description="DUS-like FMN-binding" evidence="11">
    <location>
        <begin position="13"/>
        <end position="243"/>
    </location>
</feature>
<keyword evidence="6" id="KW-0521">NADP</keyword>
<keyword evidence="10" id="KW-0547">Nucleotide-binding</keyword>
<keyword evidence="2" id="KW-0820">tRNA-binding</keyword>
<dbReference type="EMBL" id="JADHEI010000013">
    <property type="protein sequence ID" value="MBF2734666.1"/>
    <property type="molecule type" value="Genomic_DNA"/>
</dbReference>
<evidence type="ECO:0000313" key="12">
    <source>
        <dbReference type="EMBL" id="MBF2734666.1"/>
    </source>
</evidence>
<dbReference type="PANTHER" id="PTHR42907:SF1">
    <property type="entry name" value="FMN-LINKED OXIDOREDUCTASES SUPERFAMILY PROTEIN"/>
    <property type="match status" value="1"/>
</dbReference>
<sequence length="301" mass="31866">MQEATARPPVLSVAPMVRHSHRHARRLWALLCPAAVLHTEMQPARSFIRRAAALPPPPDPAVLQLAGDDPAELAAAAALGARLGFAGLNLNCGCPSPRATAAGFGACMMARPRRIGECLRALRDASGLPVTLKCRLGVDKDEPAEALPAVIDAAAAAGAAGVAVHLRSAWLKGVNPRANRSRPPLRPEWGPRIKRGWPQLQVVGNGGVRSVAEAEERCAGVDGVMLGRAIVSQPLLLAEFATRWFGRPPLKLAAVLERYFAHCVRERAAGVPAARLLQPLYGLLHGRPRASRARAELAAAA</sequence>
<dbReference type="PIRSF" id="PIRSF006621">
    <property type="entry name" value="Dus"/>
    <property type="match status" value="1"/>
</dbReference>
<comment type="caution">
    <text evidence="12">The sequence shown here is derived from an EMBL/GenBank/DDBJ whole genome shotgun (WGS) entry which is preliminary data.</text>
</comment>
<dbReference type="GO" id="GO:0000049">
    <property type="term" value="F:tRNA binding"/>
    <property type="evidence" value="ECO:0007669"/>
    <property type="project" value="UniProtKB-KW"/>
</dbReference>
<dbReference type="InterPro" id="IPR035587">
    <property type="entry name" value="DUS-like_FMN-bd"/>
</dbReference>
<feature type="binding site" evidence="10">
    <location>
        <position position="133"/>
    </location>
    <ligand>
        <name>FMN</name>
        <dbReference type="ChEBI" id="CHEBI:58210"/>
    </ligand>
</feature>
<feature type="binding site" evidence="10">
    <location>
        <begin position="15"/>
        <end position="17"/>
    </location>
    <ligand>
        <name>FMN</name>
        <dbReference type="ChEBI" id="CHEBI:58210"/>
    </ligand>
</feature>
<organism evidence="12 13">
    <name type="scientific">Candidatus Amphirhobacter heronislandensis</name>
    <dbReference type="NCBI Taxonomy" id="1732024"/>
    <lineage>
        <taxon>Bacteria</taxon>
        <taxon>Pseudomonadati</taxon>
        <taxon>Pseudomonadota</taxon>
        <taxon>Gammaproteobacteria</taxon>
        <taxon>Candidatus Tethybacterales</taxon>
        <taxon>Candidatus Tethybacteraceae</taxon>
        <taxon>Candidatus Amphirhobacter</taxon>
    </lineage>
</organism>
<proteinExistence type="predicted"/>
<evidence type="ECO:0000256" key="1">
    <source>
        <dbReference type="ARBA" id="ARBA00001917"/>
    </source>
</evidence>
<evidence type="ECO:0000256" key="6">
    <source>
        <dbReference type="ARBA" id="ARBA00022857"/>
    </source>
</evidence>
<evidence type="ECO:0000256" key="3">
    <source>
        <dbReference type="ARBA" id="ARBA00022630"/>
    </source>
</evidence>
<reference evidence="12" key="1">
    <citation type="submission" date="2020-10" db="EMBL/GenBank/DDBJ databases">
        <title>An improved Amphimedon queenslandica hologenome assembly reveals how three proteobacterial symbionts can extend the metabolic phenotypic of their marine sponge host.</title>
        <authorList>
            <person name="Degnan B."/>
            <person name="Degnan S."/>
            <person name="Xiang X."/>
        </authorList>
    </citation>
    <scope>NUCLEOTIDE SEQUENCE</scope>
    <source>
        <strain evidence="12">AqS2</strain>
    </source>
</reference>
<dbReference type="InterPro" id="IPR013785">
    <property type="entry name" value="Aldolase_TIM"/>
</dbReference>
<keyword evidence="3" id="KW-0285">Flavoprotein</keyword>
<evidence type="ECO:0000313" key="13">
    <source>
        <dbReference type="Proteomes" id="UP000604381"/>
    </source>
</evidence>
<dbReference type="PANTHER" id="PTHR42907">
    <property type="entry name" value="FMN-LINKED OXIDOREDUCTASES SUPERFAMILY PROTEIN"/>
    <property type="match status" value="1"/>
</dbReference>
<dbReference type="InterPro" id="IPR004653">
    <property type="entry name" value="DusA"/>
</dbReference>
<evidence type="ECO:0000256" key="5">
    <source>
        <dbReference type="ARBA" id="ARBA00022694"/>
    </source>
</evidence>
<name>A0A930Y296_9GAMM</name>
<feature type="non-terminal residue" evidence="12">
    <location>
        <position position="301"/>
    </location>
</feature>
<dbReference type="InterPro" id="IPR018517">
    <property type="entry name" value="tRNA_hU_synthase_CS"/>
</dbReference>
<keyword evidence="13" id="KW-1185">Reference proteome</keyword>
<protein>
    <submittedName>
        <fullName evidence="12">tRNA-dihydrouridine synthase</fullName>
    </submittedName>
</protein>
<feature type="binding site" evidence="10">
    <location>
        <begin position="227"/>
        <end position="228"/>
    </location>
    <ligand>
        <name>FMN</name>
        <dbReference type="ChEBI" id="CHEBI:58210"/>
    </ligand>
</feature>
<dbReference type="GO" id="GO:0050660">
    <property type="term" value="F:flavin adenine dinucleotide binding"/>
    <property type="evidence" value="ECO:0007669"/>
    <property type="project" value="InterPro"/>
</dbReference>
<keyword evidence="4 10" id="KW-0288">FMN</keyword>
<feature type="binding site" evidence="10">
    <location>
        <position position="64"/>
    </location>
    <ligand>
        <name>FMN</name>
        <dbReference type="ChEBI" id="CHEBI:58210"/>
    </ligand>
</feature>
<dbReference type="PROSITE" id="PS01136">
    <property type="entry name" value="UPF0034"/>
    <property type="match status" value="1"/>
</dbReference>
<keyword evidence="5" id="KW-0819">tRNA processing</keyword>